<evidence type="ECO:0000313" key="9">
    <source>
        <dbReference type="Proteomes" id="UP000366872"/>
    </source>
</evidence>
<keyword evidence="6" id="KW-0106">Calcium</keyword>
<dbReference type="GO" id="GO:0005737">
    <property type="term" value="C:cytoplasm"/>
    <property type="evidence" value="ECO:0007669"/>
    <property type="project" value="TreeGrafter"/>
</dbReference>
<protein>
    <submittedName>
        <fullName evidence="8">Arylsulfatase</fullName>
    </submittedName>
</protein>
<dbReference type="GO" id="GO:0004423">
    <property type="term" value="F:iduronate-2-sulfatase activity"/>
    <property type="evidence" value="ECO:0007669"/>
    <property type="project" value="InterPro"/>
</dbReference>
<evidence type="ECO:0000256" key="1">
    <source>
        <dbReference type="ARBA" id="ARBA00001913"/>
    </source>
</evidence>
<comment type="similarity">
    <text evidence="2">Belongs to the sulfatase family.</text>
</comment>
<organism evidence="8 9">
    <name type="scientific">Pontiella desulfatans</name>
    <dbReference type="NCBI Taxonomy" id="2750659"/>
    <lineage>
        <taxon>Bacteria</taxon>
        <taxon>Pseudomonadati</taxon>
        <taxon>Kiritimatiellota</taxon>
        <taxon>Kiritimatiellia</taxon>
        <taxon>Kiritimatiellales</taxon>
        <taxon>Pontiellaceae</taxon>
        <taxon>Pontiella</taxon>
    </lineage>
</organism>
<dbReference type="PANTHER" id="PTHR45953:SF1">
    <property type="entry name" value="IDURONATE 2-SULFATASE"/>
    <property type="match status" value="1"/>
</dbReference>
<dbReference type="Gene3D" id="3.40.720.10">
    <property type="entry name" value="Alkaline Phosphatase, subunit A"/>
    <property type="match status" value="2"/>
</dbReference>
<accession>A0A6C2U7A2</accession>
<keyword evidence="4" id="KW-0732">Signal</keyword>
<dbReference type="Proteomes" id="UP000366872">
    <property type="component" value="Unassembled WGS sequence"/>
</dbReference>
<dbReference type="PANTHER" id="PTHR45953">
    <property type="entry name" value="IDURONATE 2-SULFATASE"/>
    <property type="match status" value="1"/>
</dbReference>
<reference evidence="8 9" key="1">
    <citation type="submission" date="2019-04" db="EMBL/GenBank/DDBJ databases">
        <authorList>
            <person name="Van Vliet M D."/>
        </authorList>
    </citation>
    <scope>NUCLEOTIDE SEQUENCE [LARGE SCALE GENOMIC DNA]</scope>
    <source>
        <strain evidence="8 9">F1</strain>
    </source>
</reference>
<evidence type="ECO:0000256" key="2">
    <source>
        <dbReference type="ARBA" id="ARBA00008779"/>
    </source>
</evidence>
<dbReference type="InterPro" id="IPR017850">
    <property type="entry name" value="Alkaline_phosphatase_core_sf"/>
</dbReference>
<dbReference type="GO" id="GO:0046872">
    <property type="term" value="F:metal ion binding"/>
    <property type="evidence" value="ECO:0007669"/>
    <property type="project" value="UniProtKB-KW"/>
</dbReference>
<dbReference type="CDD" id="cd16144">
    <property type="entry name" value="ARS_like"/>
    <property type="match status" value="1"/>
</dbReference>
<dbReference type="Pfam" id="PF00884">
    <property type="entry name" value="Sulfatase"/>
    <property type="match status" value="2"/>
</dbReference>
<dbReference type="InterPro" id="IPR000917">
    <property type="entry name" value="Sulfatase_N"/>
</dbReference>
<sequence length="1313" mass="141099">MGRWILVIVTVALCLGVEAGISIVDSATDGYSEGTGSVTGVFSSVSAQAGDMIVVASATNKKGAVSPITLTQAGGTGLTGSQTLLTNDMETYPTSWGWYMPVASGGTFDYELRSASITGVGAVYVLRADSGSIVLADSATWDDTDNADNGTAYSLDYIFSSNITDGVLIEAVSARTDLIGEPAAYTEDINGSDKRVVASYPSIAGSVWSSAYTLAGGDVGKQTSGALGMVFMEGEGAPPEPPPAAVSPYAGTNVLFIAIDDMKPLLGCYGDTNAISPNIDSLADAGIAFMNAQCQWAVCGPSRASLMTGLYPEETGVQGFKKMRGLSADGSRDNAVVRPNVVTLQQWFRYNNYTTAATGKINDPRCVGSLDTATGKVAEDGSAVDDPPSWGAPVDPGNLPADFFSNSAFVQAAAGWSPSGKPATASTNLPDSAFADGIICDEGIALMQSLAAGNNQFFLGVGFKKPHLGFYAPQHYWDLYERDGFEIHPFQDHPANEVSYTWNYAAELASYDDFNPAISGYIPATDIPAAKQQELLHGYYACVSFIDAQVGRLLDELETLNLHTNTIVVLWGDHGFHLGDHAEWAKHTNLEQAARVPLIIHNPFDGVAGAKPTAPANFTDIYPTVCELAGLPVPQQPLAENEAPDATAAGRAIKGRSLVPVMNNPEASVQTGGLTLFSRNGAFGYSYRTARYRYIEWINKTTDSIVARELYDYETDPLETINQADQPGYYSLVYDLSTAMRAELDALKMSETDWACPELQTLALPPPTPQTAQTNLVLVVVDDLGWMDLSIQGSLFYETPRIDELAQNGMRFTQGYAAHPRCLPSRYGLMTGRFPGANGVPGGWPENNLRPSETTVAEALRDGGYATCFAGKWHLIGTHGADNLPQNQGFDVNFSGGAAGSPPTYFFPYRLAGTPAPTDELDKAALYFEQEGAEGEYVTDRLTDESLDWMTWNAHKPMFLSLWHYGVHTPFEAPSNLVAKYEAKLATMDYGDLPEYINAGVGEQKMRQDHPVYAAMIESVDANIGRLMDRIEAMGIAGNTVIIFTSDNGGLSNRGGYNTRELATANWPLRTGKGWLYEGGIREAFIVSGAGVAPMVNSNAVVTGTDIFPTCLELAGIPLQPTNHQDGVSFAAALEGSAFDRGEPIFWHSPQARPYSTGDFNSSAVRDGDYKLIWFFDTPGQPFELYNVVIDPGENNDLSGSMPAKAAELLGKIQAWHAGAHEGSGVVFRPDEDDVSRPPQAWLDDPTVPTTLNAPELSWGDYLGFNYNLYSKTNLMDAIWTTENTGLATANQTLPMVDNEAFYKVELVLQPES</sequence>
<feature type="domain" description="Sulfatase N-terminal" evidence="7">
    <location>
        <begin position="253"/>
        <end position="630"/>
    </location>
</feature>
<dbReference type="Gene3D" id="3.30.1120.10">
    <property type="match status" value="1"/>
</dbReference>
<gene>
    <name evidence="8" type="primary">atsA_199</name>
    <name evidence="8" type="ORF">PDESU_03886</name>
</gene>
<feature type="domain" description="Sulfatase N-terminal" evidence="7">
    <location>
        <begin position="775"/>
        <end position="1117"/>
    </location>
</feature>
<evidence type="ECO:0000256" key="6">
    <source>
        <dbReference type="ARBA" id="ARBA00022837"/>
    </source>
</evidence>
<dbReference type="SUPFAM" id="SSF53649">
    <property type="entry name" value="Alkaline phosphatase-like"/>
    <property type="match status" value="2"/>
</dbReference>
<evidence type="ECO:0000313" key="8">
    <source>
        <dbReference type="EMBL" id="VGO15304.1"/>
    </source>
</evidence>
<keyword evidence="9" id="KW-1185">Reference proteome</keyword>
<proteinExistence type="inferred from homology"/>
<dbReference type="PROSITE" id="PS00149">
    <property type="entry name" value="SULFATASE_2"/>
    <property type="match status" value="1"/>
</dbReference>
<keyword evidence="3" id="KW-0479">Metal-binding</keyword>
<dbReference type="EMBL" id="CAAHFG010000002">
    <property type="protein sequence ID" value="VGO15304.1"/>
    <property type="molecule type" value="Genomic_DNA"/>
</dbReference>
<evidence type="ECO:0000256" key="4">
    <source>
        <dbReference type="ARBA" id="ARBA00022729"/>
    </source>
</evidence>
<dbReference type="InterPro" id="IPR024607">
    <property type="entry name" value="Sulfatase_CS"/>
</dbReference>
<keyword evidence="5" id="KW-0378">Hydrolase</keyword>
<dbReference type="PROSITE" id="PS00523">
    <property type="entry name" value="SULFATASE_1"/>
    <property type="match status" value="1"/>
</dbReference>
<evidence type="ECO:0000256" key="5">
    <source>
        <dbReference type="ARBA" id="ARBA00022801"/>
    </source>
</evidence>
<name>A0A6C2U7A2_PONDE</name>
<evidence type="ECO:0000259" key="7">
    <source>
        <dbReference type="Pfam" id="PF00884"/>
    </source>
</evidence>
<comment type="cofactor">
    <cofactor evidence="1">
        <name>Ca(2+)</name>
        <dbReference type="ChEBI" id="CHEBI:29108"/>
    </cofactor>
</comment>
<dbReference type="InterPro" id="IPR035874">
    <property type="entry name" value="IDS"/>
</dbReference>
<evidence type="ECO:0000256" key="3">
    <source>
        <dbReference type="ARBA" id="ARBA00022723"/>
    </source>
</evidence>
<dbReference type="CDD" id="cd16030">
    <property type="entry name" value="iduronate-2-sulfatase"/>
    <property type="match status" value="1"/>
</dbReference>
<dbReference type="RefSeq" id="WP_168442405.1">
    <property type="nucleotide sequence ID" value="NZ_CAAHFG010000002.1"/>
</dbReference>